<sequence>FLAASGRIALADVTIDCRNEFAAVMVISLDGLALADSRSVLIQAMTQERPYGFRAAGGRIADLGEAPFGVRKIAATVTLKLTGTTPAKVTALDENGYARKDPVPATAGASGLTIHLLPDALYHVVKR</sequence>
<accession>A0A0F8Y7F4</accession>
<evidence type="ECO:0000313" key="1">
    <source>
        <dbReference type="EMBL" id="KKK69565.1"/>
    </source>
</evidence>
<dbReference type="AlphaFoldDB" id="A0A0F8Y7F4"/>
<comment type="caution">
    <text evidence="1">The sequence shown here is derived from an EMBL/GenBank/DDBJ whole genome shotgun (WGS) entry which is preliminary data.</text>
</comment>
<name>A0A0F8Y7F4_9ZZZZ</name>
<gene>
    <name evidence="1" type="ORF">LCGC14_2932780</name>
</gene>
<dbReference type="EMBL" id="LAZR01058587">
    <property type="protein sequence ID" value="KKK69565.1"/>
    <property type="molecule type" value="Genomic_DNA"/>
</dbReference>
<proteinExistence type="predicted"/>
<reference evidence="1" key="1">
    <citation type="journal article" date="2015" name="Nature">
        <title>Complex archaea that bridge the gap between prokaryotes and eukaryotes.</title>
        <authorList>
            <person name="Spang A."/>
            <person name="Saw J.H."/>
            <person name="Jorgensen S.L."/>
            <person name="Zaremba-Niedzwiedzka K."/>
            <person name="Martijn J."/>
            <person name="Lind A.E."/>
            <person name="van Eijk R."/>
            <person name="Schleper C."/>
            <person name="Guy L."/>
            <person name="Ettema T.J."/>
        </authorList>
    </citation>
    <scope>NUCLEOTIDE SEQUENCE</scope>
</reference>
<organism evidence="1">
    <name type="scientific">marine sediment metagenome</name>
    <dbReference type="NCBI Taxonomy" id="412755"/>
    <lineage>
        <taxon>unclassified sequences</taxon>
        <taxon>metagenomes</taxon>
        <taxon>ecological metagenomes</taxon>
    </lineage>
</organism>
<protein>
    <submittedName>
        <fullName evidence="1">Uncharacterized protein</fullName>
    </submittedName>
</protein>
<feature type="non-terminal residue" evidence="1">
    <location>
        <position position="1"/>
    </location>
</feature>